<evidence type="ECO:0000313" key="3">
    <source>
        <dbReference type="EMBL" id="GAK58736.1"/>
    </source>
</evidence>
<dbReference type="GO" id="GO:0005975">
    <property type="term" value="P:carbohydrate metabolic process"/>
    <property type="evidence" value="ECO:0007669"/>
    <property type="project" value="UniProtKB-ARBA"/>
</dbReference>
<dbReference type="PANTHER" id="PTHR42760:SF115">
    <property type="entry name" value="3-OXOACYL-[ACYL-CARRIER-PROTEIN] REDUCTASE FABG"/>
    <property type="match status" value="1"/>
</dbReference>
<dbReference type="STRING" id="1499967.U27_05711"/>
<comment type="similarity">
    <text evidence="1">Belongs to the short-chain dehydrogenases/reductases (SDR) family.</text>
</comment>
<keyword evidence="2" id="KW-0560">Oxidoreductase</keyword>
<organism evidence="3 4">
    <name type="scientific">Vecturithrix granuli</name>
    <dbReference type="NCBI Taxonomy" id="1499967"/>
    <lineage>
        <taxon>Bacteria</taxon>
        <taxon>Candidatus Moduliflexota</taxon>
        <taxon>Candidatus Vecturitrichia</taxon>
        <taxon>Candidatus Vecturitrichales</taxon>
        <taxon>Candidatus Vecturitrichaceae</taxon>
        <taxon>Candidatus Vecturithrix</taxon>
    </lineage>
</organism>
<dbReference type="Proteomes" id="UP000030661">
    <property type="component" value="Unassembled WGS sequence"/>
</dbReference>
<reference evidence="3 4" key="1">
    <citation type="journal article" date="2015" name="PeerJ">
        <title>First genomic representation of candidate bacterial phylum KSB3 points to enhanced environmental sensing as a trigger of wastewater bulking.</title>
        <authorList>
            <person name="Sekiguchi Y."/>
            <person name="Ohashi A."/>
            <person name="Parks D.H."/>
            <person name="Yamauchi T."/>
            <person name="Tyson G.W."/>
            <person name="Hugenholtz P."/>
        </authorList>
    </citation>
    <scope>NUCLEOTIDE SEQUENCE [LARGE SCALE GENOMIC DNA]</scope>
</reference>
<protein>
    <submittedName>
        <fullName evidence="3">DNA, complete genome</fullName>
    </submittedName>
</protein>
<sequence>MILDKFSLQGQVGIVTGGGQGLGKAFSMAFAEAGADVVIADINPETGAKTAEEIQAIGRRSIFIKTDVTKRASIQAMVAKTLDEFGKIDFLMNDAGIVKWLEAEKNSDDDWMAVMNVNLNGLFYCCQEVGKQMIKQGGGRIINIASMSGLIVNYPQNQASYNTSKAAVIHLTKSLATEWAQYNIRVNSISPGYMEGPLAGPLMEDPAYGPVWMGRTPMGRPGKPEELCGVAVLLASEASSFMTGSNVVIDGGYTAW</sequence>
<dbReference type="PANTHER" id="PTHR42760">
    <property type="entry name" value="SHORT-CHAIN DEHYDROGENASES/REDUCTASES FAMILY MEMBER"/>
    <property type="match status" value="1"/>
</dbReference>
<dbReference type="InterPro" id="IPR002347">
    <property type="entry name" value="SDR_fam"/>
</dbReference>
<dbReference type="PRINTS" id="PR00081">
    <property type="entry name" value="GDHRDH"/>
</dbReference>
<dbReference type="HOGENOM" id="CLU_010194_1_1_0"/>
<dbReference type="NCBIfam" id="NF005559">
    <property type="entry name" value="PRK07231.1"/>
    <property type="match status" value="1"/>
</dbReference>
<dbReference type="eggNOG" id="COG1028">
    <property type="taxonomic scope" value="Bacteria"/>
</dbReference>
<evidence type="ECO:0000313" key="4">
    <source>
        <dbReference type="Proteomes" id="UP000030661"/>
    </source>
</evidence>
<accession>A0A081C2D1</accession>
<name>A0A081C2D1_VECG1</name>
<dbReference type="AlphaFoldDB" id="A0A081C2D1"/>
<gene>
    <name evidence="3" type="ORF">U27_05711</name>
</gene>
<dbReference type="InterPro" id="IPR020904">
    <property type="entry name" value="Sc_DH/Rdtase_CS"/>
</dbReference>
<dbReference type="Gene3D" id="3.40.50.720">
    <property type="entry name" value="NAD(P)-binding Rossmann-like Domain"/>
    <property type="match status" value="1"/>
</dbReference>
<dbReference type="FunFam" id="3.40.50.720:FF:000240">
    <property type="entry name" value="SDR family oxidoreductase"/>
    <property type="match status" value="1"/>
</dbReference>
<dbReference type="PRINTS" id="PR00080">
    <property type="entry name" value="SDRFAMILY"/>
</dbReference>
<dbReference type="PROSITE" id="PS00061">
    <property type="entry name" value="ADH_SHORT"/>
    <property type="match status" value="1"/>
</dbReference>
<dbReference type="SUPFAM" id="SSF51735">
    <property type="entry name" value="NAD(P)-binding Rossmann-fold domains"/>
    <property type="match status" value="1"/>
</dbReference>
<evidence type="ECO:0000256" key="1">
    <source>
        <dbReference type="ARBA" id="ARBA00006484"/>
    </source>
</evidence>
<dbReference type="EMBL" id="DF820468">
    <property type="protein sequence ID" value="GAK58736.1"/>
    <property type="molecule type" value="Genomic_DNA"/>
</dbReference>
<keyword evidence="4" id="KW-1185">Reference proteome</keyword>
<dbReference type="GO" id="GO:0016616">
    <property type="term" value="F:oxidoreductase activity, acting on the CH-OH group of donors, NAD or NADP as acceptor"/>
    <property type="evidence" value="ECO:0007669"/>
    <property type="project" value="UniProtKB-ARBA"/>
</dbReference>
<dbReference type="Pfam" id="PF13561">
    <property type="entry name" value="adh_short_C2"/>
    <property type="match status" value="1"/>
</dbReference>
<evidence type="ECO:0000256" key="2">
    <source>
        <dbReference type="ARBA" id="ARBA00023002"/>
    </source>
</evidence>
<dbReference type="InterPro" id="IPR036291">
    <property type="entry name" value="NAD(P)-bd_dom_sf"/>
</dbReference>
<proteinExistence type="inferred from homology"/>